<evidence type="ECO:0000313" key="2">
    <source>
        <dbReference type="EMBL" id="PPK80518.1"/>
    </source>
</evidence>
<reference evidence="2 3" key="1">
    <citation type="submission" date="2018-02" db="EMBL/GenBank/DDBJ databases">
        <title>Genomic Encyclopedia of Archaeal and Bacterial Type Strains, Phase II (KMG-II): from individual species to whole genera.</title>
        <authorList>
            <person name="Goeker M."/>
        </authorList>
    </citation>
    <scope>NUCLEOTIDE SEQUENCE [LARGE SCALE GENOMIC DNA]</scope>
    <source>
        <strain evidence="2 3">DSM 3808</strain>
    </source>
</reference>
<protein>
    <submittedName>
        <fullName evidence="2">Flavoprotein</fullName>
    </submittedName>
</protein>
<dbReference type="GO" id="GO:0003824">
    <property type="term" value="F:catalytic activity"/>
    <property type="evidence" value="ECO:0007669"/>
    <property type="project" value="InterPro"/>
</dbReference>
<feature type="domain" description="Flavoprotein" evidence="1">
    <location>
        <begin position="21"/>
        <end position="127"/>
    </location>
</feature>
<dbReference type="Proteomes" id="UP000237749">
    <property type="component" value="Unassembled WGS sequence"/>
</dbReference>
<evidence type="ECO:0000259" key="1">
    <source>
        <dbReference type="Pfam" id="PF02441"/>
    </source>
</evidence>
<dbReference type="AlphaFoldDB" id="A0A2S6HS53"/>
<accession>A0A2S6HS53</accession>
<dbReference type="Gene3D" id="3.40.50.1950">
    <property type="entry name" value="Flavin prenyltransferase-like"/>
    <property type="match status" value="1"/>
</dbReference>
<dbReference type="SUPFAM" id="SSF52507">
    <property type="entry name" value="Homo-oligomeric flavin-containing Cys decarboxylases, HFCD"/>
    <property type="match status" value="1"/>
</dbReference>
<dbReference type="EMBL" id="PTJA01000006">
    <property type="protein sequence ID" value="PPK80518.1"/>
    <property type="molecule type" value="Genomic_DNA"/>
</dbReference>
<evidence type="ECO:0000313" key="3">
    <source>
        <dbReference type="Proteomes" id="UP000237749"/>
    </source>
</evidence>
<sequence length="255" mass="28874">MMEKEEIIRNILKSLLPMMDKKALVLLTGGTADYQEYQKMVDELLLTEARIAVTPAFKSLASSAIKDRLDSRFILDGETLYREINEINIIIIPVLTRNTLAKGAMGIQDNLVSMAIAAGFMKKIPILAVTENCSPDSGHTRETGMNLNESYNRMMAGYEERWNEFGAILIGREEFSSRLKKMLYPEIPIYSERHLPEQSSSEVFFVLTMKDVQGFRPGQRIKVSSRSVITPLAREALNEKNIIVEIIEKKKGNQP</sequence>
<proteinExistence type="predicted"/>
<dbReference type="InterPro" id="IPR003382">
    <property type="entry name" value="Flavoprotein"/>
</dbReference>
<dbReference type="RefSeq" id="WP_104437218.1">
    <property type="nucleotide sequence ID" value="NZ_PTJA01000006.1"/>
</dbReference>
<keyword evidence="3" id="KW-1185">Reference proteome</keyword>
<dbReference type="Pfam" id="PF02441">
    <property type="entry name" value="Flavoprotein"/>
    <property type="match status" value="1"/>
</dbReference>
<name>A0A2S6HS53_9FIRM</name>
<gene>
    <name evidence="2" type="ORF">BXY41_106108</name>
</gene>
<dbReference type="InterPro" id="IPR036551">
    <property type="entry name" value="Flavin_trans-like"/>
</dbReference>
<organism evidence="2 3">
    <name type="scientific">Lacrimispora xylanisolvens</name>
    <dbReference type="NCBI Taxonomy" id="384636"/>
    <lineage>
        <taxon>Bacteria</taxon>
        <taxon>Bacillati</taxon>
        <taxon>Bacillota</taxon>
        <taxon>Clostridia</taxon>
        <taxon>Lachnospirales</taxon>
        <taxon>Lachnospiraceae</taxon>
        <taxon>Lacrimispora</taxon>
    </lineage>
</organism>
<comment type="caution">
    <text evidence="2">The sequence shown here is derived from an EMBL/GenBank/DDBJ whole genome shotgun (WGS) entry which is preliminary data.</text>
</comment>